<comment type="caution">
    <text evidence="1">The sequence shown here is derived from an EMBL/GenBank/DDBJ whole genome shotgun (WGS) entry which is preliminary data.</text>
</comment>
<dbReference type="Proteomes" id="UP000233551">
    <property type="component" value="Unassembled WGS sequence"/>
</dbReference>
<accession>A0A2I0I779</accession>
<sequence length="265" mass="30299">MLSCQLCLRKVPSWTVEWYWIADGVCATEFNLAGARMREAYATRLESVHLPGDARRTRVLSCQLCLRKVPSWTVEWYWIADGVCATEFNLARARMREAYATRLESVHLPGDARRTRVRRSRHLLFMTCRLRAVESPGSRGMGNEDARHRIYNREIETPKVDGMGRTNETRARTGRPFSSIDRGVFDSLMPRISVNHGMTIMPLSGRTNDSEATKETILDPGGVKEHSTIFRRTRPRGLLDSPWIVGGLLCRFEPFLACITRQARQ</sequence>
<reference evidence="1 2" key="1">
    <citation type="submission" date="2017-11" db="EMBL/GenBank/DDBJ databases">
        <title>De-novo sequencing of pomegranate (Punica granatum L.) genome.</title>
        <authorList>
            <person name="Akparov Z."/>
            <person name="Amiraslanov A."/>
            <person name="Hajiyeva S."/>
            <person name="Abbasov M."/>
            <person name="Kaur K."/>
            <person name="Hamwieh A."/>
            <person name="Solovyev V."/>
            <person name="Salamov A."/>
            <person name="Braich B."/>
            <person name="Kosarev P."/>
            <person name="Mahmoud A."/>
            <person name="Hajiyev E."/>
            <person name="Babayeva S."/>
            <person name="Izzatullayeva V."/>
            <person name="Mammadov A."/>
            <person name="Mammadov A."/>
            <person name="Sharifova S."/>
            <person name="Ojaghi J."/>
            <person name="Eynullazada K."/>
            <person name="Bayramov B."/>
            <person name="Abdulazimova A."/>
            <person name="Shahmuradov I."/>
        </authorList>
    </citation>
    <scope>NUCLEOTIDE SEQUENCE [LARGE SCALE GENOMIC DNA]</scope>
    <source>
        <strain evidence="2">cv. AG2017</strain>
        <tissue evidence="1">Leaf</tissue>
    </source>
</reference>
<dbReference type="EMBL" id="PGOL01003798">
    <property type="protein sequence ID" value="PKI39663.1"/>
    <property type="molecule type" value="Genomic_DNA"/>
</dbReference>
<evidence type="ECO:0000313" key="1">
    <source>
        <dbReference type="EMBL" id="PKI39663.1"/>
    </source>
</evidence>
<gene>
    <name evidence="1" type="ORF">CRG98_039948</name>
</gene>
<name>A0A2I0I779_PUNGR</name>
<proteinExistence type="predicted"/>
<evidence type="ECO:0000313" key="2">
    <source>
        <dbReference type="Proteomes" id="UP000233551"/>
    </source>
</evidence>
<keyword evidence="2" id="KW-1185">Reference proteome</keyword>
<dbReference type="AlphaFoldDB" id="A0A2I0I779"/>
<protein>
    <submittedName>
        <fullName evidence="1">Uncharacterized protein</fullName>
    </submittedName>
</protein>
<organism evidence="1 2">
    <name type="scientific">Punica granatum</name>
    <name type="common">Pomegranate</name>
    <dbReference type="NCBI Taxonomy" id="22663"/>
    <lineage>
        <taxon>Eukaryota</taxon>
        <taxon>Viridiplantae</taxon>
        <taxon>Streptophyta</taxon>
        <taxon>Embryophyta</taxon>
        <taxon>Tracheophyta</taxon>
        <taxon>Spermatophyta</taxon>
        <taxon>Magnoliopsida</taxon>
        <taxon>eudicotyledons</taxon>
        <taxon>Gunneridae</taxon>
        <taxon>Pentapetalae</taxon>
        <taxon>rosids</taxon>
        <taxon>malvids</taxon>
        <taxon>Myrtales</taxon>
        <taxon>Lythraceae</taxon>
        <taxon>Punica</taxon>
    </lineage>
</organism>